<dbReference type="SUPFAM" id="SSF53822">
    <property type="entry name" value="Periplasmic binding protein-like I"/>
    <property type="match status" value="1"/>
</dbReference>
<feature type="non-terminal residue" evidence="1">
    <location>
        <position position="52"/>
    </location>
</feature>
<proteinExistence type="predicted"/>
<organism evidence="1">
    <name type="scientific">marine sediment metagenome</name>
    <dbReference type="NCBI Taxonomy" id="412755"/>
    <lineage>
        <taxon>unclassified sequences</taxon>
        <taxon>metagenomes</taxon>
        <taxon>ecological metagenomes</taxon>
    </lineage>
</organism>
<dbReference type="AlphaFoldDB" id="X1NVG5"/>
<reference evidence="1" key="1">
    <citation type="journal article" date="2014" name="Front. Microbiol.">
        <title>High frequency of phylogenetically diverse reductive dehalogenase-homologous genes in deep subseafloor sedimentary metagenomes.</title>
        <authorList>
            <person name="Kawai M."/>
            <person name="Futagami T."/>
            <person name="Toyoda A."/>
            <person name="Takaki Y."/>
            <person name="Nishi S."/>
            <person name="Hori S."/>
            <person name="Arai W."/>
            <person name="Tsubouchi T."/>
            <person name="Morono Y."/>
            <person name="Uchiyama I."/>
            <person name="Ito T."/>
            <person name="Fujiyama A."/>
            <person name="Inagaki F."/>
            <person name="Takami H."/>
        </authorList>
    </citation>
    <scope>NUCLEOTIDE SEQUENCE</scope>
    <source>
        <strain evidence="1">Expedition CK06-06</strain>
    </source>
</reference>
<protein>
    <recommendedName>
        <fullName evidence="2">Leucine-binding protein domain-containing protein</fullName>
    </recommendedName>
</protein>
<comment type="caution">
    <text evidence="1">The sequence shown here is derived from an EMBL/GenBank/DDBJ whole genome shotgun (WGS) entry which is preliminary data.</text>
</comment>
<gene>
    <name evidence="1" type="ORF">S06H3_62318</name>
</gene>
<dbReference type="InterPro" id="IPR028082">
    <property type="entry name" value="Peripla_BP_I"/>
</dbReference>
<sequence length="52" mass="5903">MFDPNTSNSKVQNFVKKYESKYGRAPDMFAADSYDAVYLIKLAIEKGGYNSE</sequence>
<dbReference type="Gene3D" id="3.40.50.2300">
    <property type="match status" value="1"/>
</dbReference>
<name>X1NVG5_9ZZZZ</name>
<evidence type="ECO:0008006" key="2">
    <source>
        <dbReference type="Google" id="ProtNLM"/>
    </source>
</evidence>
<dbReference type="EMBL" id="BARV01041055">
    <property type="protein sequence ID" value="GAI47598.1"/>
    <property type="molecule type" value="Genomic_DNA"/>
</dbReference>
<evidence type="ECO:0000313" key="1">
    <source>
        <dbReference type="EMBL" id="GAI47598.1"/>
    </source>
</evidence>
<accession>X1NVG5</accession>